<feature type="transmembrane region" description="Helical" evidence="6">
    <location>
        <begin position="142"/>
        <end position="165"/>
    </location>
</feature>
<evidence type="ECO:0000313" key="7">
    <source>
        <dbReference type="EMBL" id="MBB3702268.1"/>
    </source>
</evidence>
<evidence type="ECO:0000256" key="3">
    <source>
        <dbReference type="ARBA" id="ARBA00022692"/>
    </source>
</evidence>
<feature type="transmembrane region" description="Helical" evidence="6">
    <location>
        <begin position="285"/>
        <end position="305"/>
    </location>
</feature>
<dbReference type="GO" id="GO:0005886">
    <property type="term" value="C:plasma membrane"/>
    <property type="evidence" value="ECO:0007669"/>
    <property type="project" value="UniProtKB-SubCell"/>
</dbReference>
<reference evidence="7 8" key="1">
    <citation type="submission" date="2020-08" db="EMBL/GenBank/DDBJ databases">
        <title>Genomic Encyclopedia of Type Strains, Phase IV (KMG-IV): sequencing the most valuable type-strain genomes for metagenomic binning, comparative biology and taxonomic classification.</title>
        <authorList>
            <person name="Goeker M."/>
        </authorList>
    </citation>
    <scope>NUCLEOTIDE SEQUENCE [LARGE SCALE GENOMIC DNA]</scope>
    <source>
        <strain evidence="7 8">DSM 22548</strain>
    </source>
</reference>
<evidence type="ECO:0000256" key="4">
    <source>
        <dbReference type="ARBA" id="ARBA00022989"/>
    </source>
</evidence>
<feature type="transmembrane region" description="Helical" evidence="6">
    <location>
        <begin position="21"/>
        <end position="41"/>
    </location>
</feature>
<comment type="caution">
    <text evidence="7">The sequence shown here is derived from an EMBL/GenBank/DDBJ whole genome shotgun (WGS) entry which is preliminary data.</text>
</comment>
<dbReference type="AlphaFoldDB" id="A0A7W5UIY2"/>
<dbReference type="EMBL" id="JACICA010000002">
    <property type="protein sequence ID" value="MBB3702268.1"/>
    <property type="molecule type" value="Genomic_DNA"/>
</dbReference>
<feature type="transmembrane region" description="Helical" evidence="6">
    <location>
        <begin position="172"/>
        <end position="190"/>
    </location>
</feature>
<keyword evidence="3 6" id="KW-0812">Transmembrane</keyword>
<proteinExistence type="predicted"/>
<accession>A0A7W5UIY2</accession>
<dbReference type="RefSeq" id="WP_183694995.1">
    <property type="nucleotide sequence ID" value="NZ_JACICA010000002.1"/>
</dbReference>
<keyword evidence="2" id="KW-1003">Cell membrane</keyword>
<feature type="transmembrane region" description="Helical" evidence="6">
    <location>
        <begin position="53"/>
        <end position="74"/>
    </location>
</feature>
<organism evidence="7 8">
    <name type="scientific">Alloprevotella rava</name>
    <dbReference type="NCBI Taxonomy" id="671218"/>
    <lineage>
        <taxon>Bacteria</taxon>
        <taxon>Pseudomonadati</taxon>
        <taxon>Bacteroidota</taxon>
        <taxon>Bacteroidia</taxon>
        <taxon>Bacteroidales</taxon>
        <taxon>Prevotellaceae</taxon>
        <taxon>Alloprevotella</taxon>
    </lineage>
</organism>
<evidence type="ECO:0000256" key="2">
    <source>
        <dbReference type="ARBA" id="ARBA00022475"/>
    </source>
</evidence>
<gene>
    <name evidence="7" type="ORF">FHS60_000721</name>
</gene>
<name>A0A7W5UIY2_9BACT</name>
<feature type="transmembrane region" description="Helical" evidence="6">
    <location>
        <begin position="361"/>
        <end position="381"/>
    </location>
</feature>
<keyword evidence="5 6" id="KW-0472">Membrane</keyword>
<protein>
    <submittedName>
        <fullName evidence="7">O-antigen/teichoic acid export membrane protein</fullName>
    </submittedName>
</protein>
<feature type="transmembrane region" description="Helical" evidence="6">
    <location>
        <begin position="196"/>
        <end position="220"/>
    </location>
</feature>
<dbReference type="PANTHER" id="PTHR30250">
    <property type="entry name" value="PST FAMILY PREDICTED COLANIC ACID TRANSPORTER"/>
    <property type="match status" value="1"/>
</dbReference>
<evidence type="ECO:0000256" key="5">
    <source>
        <dbReference type="ARBA" id="ARBA00023136"/>
    </source>
</evidence>
<feature type="transmembrane region" description="Helical" evidence="6">
    <location>
        <begin position="414"/>
        <end position="439"/>
    </location>
</feature>
<evidence type="ECO:0000256" key="1">
    <source>
        <dbReference type="ARBA" id="ARBA00004651"/>
    </source>
</evidence>
<evidence type="ECO:0000256" key="6">
    <source>
        <dbReference type="SAM" id="Phobius"/>
    </source>
</evidence>
<feature type="transmembrane region" description="Helical" evidence="6">
    <location>
        <begin position="95"/>
        <end position="122"/>
    </location>
</feature>
<dbReference type="PANTHER" id="PTHR30250:SF11">
    <property type="entry name" value="O-ANTIGEN TRANSPORTER-RELATED"/>
    <property type="match status" value="1"/>
</dbReference>
<sequence length="449" mass="50411">MLGKIKALLASNDNRSVMLRHNILLSVVLKIIGLATSLLIVPVTLHYLQKEEYGIWMAISSVLYWFSFFDIGLGNGMRNYLTKSISTGHLEMGRAYLSTTLWVLFLIACGLGLISFFGLNYIDLTKVFNTRAVSDEVLHGVLFTAIAFTLANLVVRNVGFVFVALQKYALNDFLLISGNIISLIVIFVLSKTAEPSLFKVVLVFSATPVCIFLLAAIPLFRHYKGLRPSYRAVDHRLAGGIINKGMGFFVIQITSCLVIFGSSNLFISHYYGPAEVSVYNVAYKYLNLLAVGYAVVLAPMWNAYTDAYVKNDFDWIRRAYNKAFRIWLLTLAGGLLMLLLSGLFYRLWIGSSLQVPIEMSVSVFLYVSFFNLNNCATYLINGLNKIRVQIYTSVVITAIYVLVLNFFGTRLEPQGIVLSMAACYAVMSLIHCYQCYLLINRRARGVWNK</sequence>
<comment type="subcellular location">
    <subcellularLocation>
        <location evidence="1">Cell membrane</location>
        <topology evidence="1">Multi-pass membrane protein</topology>
    </subcellularLocation>
</comment>
<feature type="transmembrane region" description="Helical" evidence="6">
    <location>
        <begin position="326"/>
        <end position="349"/>
    </location>
</feature>
<evidence type="ECO:0000313" key="8">
    <source>
        <dbReference type="Proteomes" id="UP000541425"/>
    </source>
</evidence>
<feature type="transmembrane region" description="Helical" evidence="6">
    <location>
        <begin position="241"/>
        <end position="265"/>
    </location>
</feature>
<dbReference type="InterPro" id="IPR050833">
    <property type="entry name" value="Poly_Biosynth_Transport"/>
</dbReference>
<keyword evidence="4 6" id="KW-1133">Transmembrane helix</keyword>
<dbReference type="Proteomes" id="UP000541425">
    <property type="component" value="Unassembled WGS sequence"/>
</dbReference>
<feature type="transmembrane region" description="Helical" evidence="6">
    <location>
        <begin position="388"/>
        <end position="408"/>
    </location>
</feature>